<dbReference type="InterPro" id="IPR006439">
    <property type="entry name" value="HAD-SF_hydro_IA"/>
</dbReference>
<comment type="caution">
    <text evidence="1">The sequence shown here is derived from an EMBL/GenBank/DDBJ whole genome shotgun (WGS) entry which is preliminary data.</text>
</comment>
<dbReference type="SFLD" id="SFLDG01129">
    <property type="entry name" value="C1.5:_HAD__Beta-PGM__Phosphata"/>
    <property type="match status" value="1"/>
</dbReference>
<name>A0A261VUR2_9BORD</name>
<dbReference type="GO" id="GO:0006206">
    <property type="term" value="P:pyrimidine nucleobase metabolic process"/>
    <property type="evidence" value="ECO:0007669"/>
    <property type="project" value="TreeGrafter"/>
</dbReference>
<dbReference type="Gene3D" id="1.10.150.450">
    <property type="match status" value="1"/>
</dbReference>
<dbReference type="Proteomes" id="UP000216429">
    <property type="component" value="Unassembled WGS sequence"/>
</dbReference>
<accession>A0A261VUR2</accession>
<keyword evidence="2" id="KW-1185">Reference proteome</keyword>
<dbReference type="Gene3D" id="3.40.50.1000">
    <property type="entry name" value="HAD superfamily/HAD-like"/>
    <property type="match status" value="1"/>
</dbReference>
<dbReference type="EMBL" id="NEVU01000001">
    <property type="protein sequence ID" value="OZI77340.1"/>
    <property type="molecule type" value="Genomic_DNA"/>
</dbReference>
<sequence>MLARRQLSRPAARVRRSRREPADEGLLWLFDLDNTLHDTSHAIFPKIDAGMTRAVSELLDVDVDAANEYRTRYWKRYGATVIGMVRHHGADPHRFLHRSHDFDVKPLVRAEKGLAGKLKRLPGRKVLLTNAPLHYARAVLRHLGILQQFDALWGIEQMRLHGEFRPKPSAALLRYVLAHEGVSARRAVLVEDTLENLRGARRAGLRTVHVYHPGTPFARAHRHRPGYVDLRVNCVTDLLLRRRPLRG</sequence>
<dbReference type="GO" id="GO:0008252">
    <property type="term" value="F:nucleotidase activity"/>
    <property type="evidence" value="ECO:0007669"/>
    <property type="project" value="TreeGrafter"/>
</dbReference>
<dbReference type="PANTHER" id="PTHR47438">
    <property type="entry name" value="PHOSPHATE METABOLISM PROTEIN 8-RELATED"/>
    <property type="match status" value="1"/>
</dbReference>
<dbReference type="SFLD" id="SFLDS00003">
    <property type="entry name" value="Haloacid_Dehalogenase"/>
    <property type="match status" value="1"/>
</dbReference>
<dbReference type="OrthoDB" id="8558420at2"/>
<dbReference type="GO" id="GO:0009166">
    <property type="term" value="P:nucleotide catabolic process"/>
    <property type="evidence" value="ECO:0007669"/>
    <property type="project" value="TreeGrafter"/>
</dbReference>
<evidence type="ECO:0000313" key="2">
    <source>
        <dbReference type="Proteomes" id="UP000216429"/>
    </source>
</evidence>
<dbReference type="SFLD" id="SFLDG01132">
    <property type="entry name" value="C1.5.3:_5'-Nucleotidase_Like"/>
    <property type="match status" value="1"/>
</dbReference>
<dbReference type="InterPro" id="IPR052791">
    <property type="entry name" value="SSM1_domain"/>
</dbReference>
<dbReference type="SUPFAM" id="SSF56784">
    <property type="entry name" value="HAD-like"/>
    <property type="match status" value="1"/>
</dbReference>
<dbReference type="PANTHER" id="PTHR47438:SF1">
    <property type="entry name" value="PHOSPHATE METABOLISM PROTEIN 8-RELATED"/>
    <property type="match status" value="1"/>
</dbReference>
<gene>
    <name evidence="1" type="ORF">CAL22_01980</name>
</gene>
<protein>
    <submittedName>
        <fullName evidence="1">Pyrimidine 5'-nucleotidase</fullName>
    </submittedName>
</protein>
<proteinExistence type="predicted"/>
<dbReference type="RefSeq" id="WP_094809877.1">
    <property type="nucleotide sequence ID" value="NZ_NEVU01000001.1"/>
</dbReference>
<dbReference type="InterPro" id="IPR023214">
    <property type="entry name" value="HAD_sf"/>
</dbReference>
<reference evidence="2" key="1">
    <citation type="submission" date="2017-05" db="EMBL/GenBank/DDBJ databases">
        <title>Complete and WGS of Bordetella genogroups.</title>
        <authorList>
            <person name="Spilker T."/>
            <person name="Lipuma J."/>
        </authorList>
    </citation>
    <scope>NUCLEOTIDE SEQUENCE [LARGE SCALE GENOMIC DNA]</scope>
    <source>
        <strain evidence="2">AU6712</strain>
    </source>
</reference>
<dbReference type="NCBIfam" id="TIGR01509">
    <property type="entry name" value="HAD-SF-IA-v3"/>
    <property type="match status" value="1"/>
</dbReference>
<dbReference type="AlphaFoldDB" id="A0A261VUR2"/>
<dbReference type="InterPro" id="IPR010237">
    <property type="entry name" value="Pyr-5-nucltdase"/>
</dbReference>
<organism evidence="1 2">
    <name type="scientific">Bordetella genomosp. 12</name>
    <dbReference type="NCBI Taxonomy" id="463035"/>
    <lineage>
        <taxon>Bacteria</taxon>
        <taxon>Pseudomonadati</taxon>
        <taxon>Pseudomonadota</taxon>
        <taxon>Betaproteobacteria</taxon>
        <taxon>Burkholderiales</taxon>
        <taxon>Alcaligenaceae</taxon>
        <taxon>Bordetella</taxon>
    </lineage>
</organism>
<dbReference type="InterPro" id="IPR036412">
    <property type="entry name" value="HAD-like_sf"/>
</dbReference>
<dbReference type="Pfam" id="PF00702">
    <property type="entry name" value="Hydrolase"/>
    <property type="match status" value="1"/>
</dbReference>
<evidence type="ECO:0000313" key="1">
    <source>
        <dbReference type="EMBL" id="OZI77340.1"/>
    </source>
</evidence>
<dbReference type="NCBIfam" id="TIGR01993">
    <property type="entry name" value="Pyr-5-nucltdase"/>
    <property type="match status" value="1"/>
</dbReference>